<name>A0A2N5U2Q4_9BASI</name>
<sequence length="120" mass="13033">MALGYLFAGTRYPPAGIWNTRSAPASGFRVRVRVFSSWAKRKRIPNRVPAHGLAGDMNLVMASNTRKSCNPPGSPSNSSSPSIPSQSQTHPPHKQRARKSIVVDDSDEETPATNCSKSQE</sequence>
<comment type="caution">
    <text evidence="2">The sequence shown here is derived from an EMBL/GenBank/DDBJ whole genome shotgun (WGS) entry which is preliminary data.</text>
</comment>
<organism evidence="2 3">
    <name type="scientific">Puccinia coronata f. sp. avenae</name>
    <dbReference type="NCBI Taxonomy" id="200324"/>
    <lineage>
        <taxon>Eukaryota</taxon>
        <taxon>Fungi</taxon>
        <taxon>Dikarya</taxon>
        <taxon>Basidiomycota</taxon>
        <taxon>Pucciniomycotina</taxon>
        <taxon>Pucciniomycetes</taxon>
        <taxon>Pucciniales</taxon>
        <taxon>Pucciniaceae</taxon>
        <taxon>Puccinia</taxon>
    </lineage>
</organism>
<protein>
    <submittedName>
        <fullName evidence="2">Uncharacterized protein</fullName>
    </submittedName>
</protein>
<dbReference type="EMBL" id="PGCI01000254">
    <property type="protein sequence ID" value="PLW32027.1"/>
    <property type="molecule type" value="Genomic_DNA"/>
</dbReference>
<proteinExistence type="predicted"/>
<dbReference type="Proteomes" id="UP000235392">
    <property type="component" value="Unassembled WGS sequence"/>
</dbReference>
<evidence type="ECO:0000256" key="1">
    <source>
        <dbReference type="SAM" id="MobiDB-lite"/>
    </source>
</evidence>
<evidence type="ECO:0000313" key="2">
    <source>
        <dbReference type="EMBL" id="PLW32027.1"/>
    </source>
</evidence>
<evidence type="ECO:0000313" key="3">
    <source>
        <dbReference type="Proteomes" id="UP000235392"/>
    </source>
</evidence>
<accession>A0A2N5U2Q4</accession>
<dbReference type="AlphaFoldDB" id="A0A2N5U2Q4"/>
<reference evidence="2 3" key="1">
    <citation type="submission" date="2017-11" db="EMBL/GenBank/DDBJ databases">
        <title>De novo assembly and phasing of dikaryotic genomes from two isolates of Puccinia coronata f. sp. avenae, the causal agent of oat crown rust.</title>
        <authorList>
            <person name="Miller M.E."/>
            <person name="Zhang Y."/>
            <person name="Omidvar V."/>
            <person name="Sperschneider J."/>
            <person name="Schwessinger B."/>
            <person name="Raley C."/>
            <person name="Palmer J.M."/>
            <person name="Garnica D."/>
            <person name="Upadhyaya N."/>
            <person name="Rathjen J."/>
            <person name="Taylor J.M."/>
            <person name="Park R.F."/>
            <person name="Dodds P.N."/>
            <person name="Hirsch C.D."/>
            <person name="Kianian S.F."/>
            <person name="Figueroa M."/>
        </authorList>
    </citation>
    <scope>NUCLEOTIDE SEQUENCE [LARGE SCALE GENOMIC DNA]</scope>
    <source>
        <strain evidence="2">12SD80</strain>
    </source>
</reference>
<feature type="compositionally biased region" description="Low complexity" evidence="1">
    <location>
        <begin position="68"/>
        <end position="90"/>
    </location>
</feature>
<feature type="region of interest" description="Disordered" evidence="1">
    <location>
        <begin position="49"/>
        <end position="120"/>
    </location>
</feature>
<feature type="compositionally biased region" description="Polar residues" evidence="1">
    <location>
        <begin position="111"/>
        <end position="120"/>
    </location>
</feature>
<gene>
    <name evidence="2" type="ORF">PCASD_22169</name>
</gene>